<keyword evidence="5" id="KW-0732">Signal</keyword>
<dbReference type="SUPFAM" id="SSF53649">
    <property type="entry name" value="Alkaline phosphatase-like"/>
    <property type="match status" value="1"/>
</dbReference>
<dbReference type="AlphaFoldDB" id="A0A7X8XVT7"/>
<dbReference type="RefSeq" id="WP_168882369.1">
    <property type="nucleotide sequence ID" value="NZ_JABAIL010000003.1"/>
</dbReference>
<dbReference type="InterPro" id="IPR050738">
    <property type="entry name" value="Sulfatase"/>
</dbReference>
<keyword evidence="2" id="KW-0479">Metal-binding</keyword>
<dbReference type="GO" id="GO:0016740">
    <property type="term" value="F:transferase activity"/>
    <property type="evidence" value="ECO:0007669"/>
    <property type="project" value="UniProtKB-KW"/>
</dbReference>
<evidence type="ECO:0000256" key="1">
    <source>
        <dbReference type="ARBA" id="ARBA00008779"/>
    </source>
</evidence>
<dbReference type="PROSITE" id="PS00523">
    <property type="entry name" value="SULFATASE_1"/>
    <property type="match status" value="1"/>
</dbReference>
<dbReference type="Pfam" id="PF00884">
    <property type="entry name" value="Sulfatase"/>
    <property type="match status" value="1"/>
</dbReference>
<feature type="chain" id="PRO_5031046307" evidence="5">
    <location>
        <begin position="22"/>
        <end position="669"/>
    </location>
</feature>
<keyword evidence="8" id="KW-1185">Reference proteome</keyword>
<accession>A0A7X8XVT7</accession>
<dbReference type="EMBL" id="JABAIL010000003">
    <property type="protein sequence ID" value="NLR91653.1"/>
    <property type="molecule type" value="Genomic_DNA"/>
</dbReference>
<evidence type="ECO:0000256" key="2">
    <source>
        <dbReference type="ARBA" id="ARBA00022723"/>
    </source>
</evidence>
<feature type="signal peptide" evidence="5">
    <location>
        <begin position="1"/>
        <end position="21"/>
    </location>
</feature>
<dbReference type="Proteomes" id="UP000585050">
    <property type="component" value="Unassembled WGS sequence"/>
</dbReference>
<evidence type="ECO:0000256" key="5">
    <source>
        <dbReference type="SAM" id="SignalP"/>
    </source>
</evidence>
<feature type="domain" description="Sulfatase N-terminal" evidence="6">
    <location>
        <begin position="24"/>
        <end position="338"/>
    </location>
</feature>
<dbReference type="GO" id="GO:0046872">
    <property type="term" value="F:metal ion binding"/>
    <property type="evidence" value="ECO:0007669"/>
    <property type="project" value="UniProtKB-KW"/>
</dbReference>
<dbReference type="PANTHER" id="PTHR42693">
    <property type="entry name" value="ARYLSULFATASE FAMILY MEMBER"/>
    <property type="match status" value="1"/>
</dbReference>
<keyword evidence="7" id="KW-0808">Transferase</keyword>
<dbReference type="PROSITE" id="PS00149">
    <property type="entry name" value="SULFATASE_2"/>
    <property type="match status" value="1"/>
</dbReference>
<dbReference type="InterPro" id="IPR000917">
    <property type="entry name" value="Sulfatase_N"/>
</dbReference>
<comment type="caution">
    <text evidence="7">The sequence shown here is derived from an EMBL/GenBank/DDBJ whole genome shotgun (WGS) entry which is preliminary data.</text>
</comment>
<name>A0A7X8XVT7_9BACT</name>
<evidence type="ECO:0000313" key="7">
    <source>
        <dbReference type="EMBL" id="NLR91653.1"/>
    </source>
</evidence>
<evidence type="ECO:0000313" key="8">
    <source>
        <dbReference type="Proteomes" id="UP000585050"/>
    </source>
</evidence>
<sequence>MKYYKAWAIGVLLFCSTQVWAQSPNFIVIVADDLGYSDVGYHQYRTDIPTPNIDALATKGVHFTEGYVTAPVCAPSRSGLLTGTYQQRFGFKDNPGPFRPSPEIVPGISHDYPTLAQELKEAGYKTAAIGKWHLGGQEDNAYIPYNKGFDYYYGFLGGASSYYFEDHATQFFLENDTPIQTPNKYLTTLFGDKAVEYIQQQDQEQPFFMYWAPNAVHSPLEAPKEVLAQFSHIEDPMRKKLVAMQYVMDQNIGRIVQALEEQNLLENTMIVFISDNGGKPNDNASYNLPLNGQKGTLYEGGIRVPYFMYYPSKIAANQKYEKMVTSLDIMPTILSLAGKTPTNALDGVDLLPYLNEVDNKVPHQDLYWKNANKWGVRDLEWKLFYDQKNDKVRLYHIANDPYEEQDVYDQYPNEVERLTQMYTAWDSKNATYSWGWNPAAIGKYKVDNQFTFEELISEKFSSVDFEDVMVVPNTKKEGLNTSNQVMHLKMGDKKGTLKVSARYSPMMKKGHRFGHLKVRSKQPFTVTMKLNGDTKAIVSQKAHKEYNGNDEWQDLVFDFSEWKGKKSKGITLEFSGVEHNEDIFVDDIWWNNQGKEIIDNVSTKVENVALYPSIYDEDKQVVVWKNIPNVEQYIIKYKGEVIGTTDKNYHLLPKEYEKKELNIKGAKIN</sequence>
<reference evidence="7 8" key="1">
    <citation type="submission" date="2020-04" db="EMBL/GenBank/DDBJ databases">
        <title>Flammeovirga sp. SR4, a novel species isolated from seawater.</title>
        <authorList>
            <person name="Wang X."/>
        </authorList>
    </citation>
    <scope>NUCLEOTIDE SEQUENCE [LARGE SCALE GENOMIC DNA]</scope>
    <source>
        <strain evidence="7 8">SR4</strain>
    </source>
</reference>
<dbReference type="Gene3D" id="3.30.1120.10">
    <property type="match status" value="1"/>
</dbReference>
<dbReference type="InterPro" id="IPR017850">
    <property type="entry name" value="Alkaline_phosphatase_core_sf"/>
</dbReference>
<evidence type="ECO:0000259" key="6">
    <source>
        <dbReference type="Pfam" id="PF00884"/>
    </source>
</evidence>
<dbReference type="Gene3D" id="3.40.720.10">
    <property type="entry name" value="Alkaline Phosphatase, subunit A"/>
    <property type="match status" value="1"/>
</dbReference>
<protein>
    <submittedName>
        <fullName evidence="7">Sulfatase-like hydrolase/transferase</fullName>
    </submittedName>
</protein>
<keyword evidence="3 7" id="KW-0378">Hydrolase</keyword>
<comment type="similarity">
    <text evidence="1">Belongs to the sulfatase family.</text>
</comment>
<dbReference type="InterPro" id="IPR024607">
    <property type="entry name" value="Sulfatase_CS"/>
</dbReference>
<evidence type="ECO:0000256" key="4">
    <source>
        <dbReference type="ARBA" id="ARBA00022837"/>
    </source>
</evidence>
<dbReference type="GO" id="GO:0004065">
    <property type="term" value="F:arylsulfatase activity"/>
    <property type="evidence" value="ECO:0007669"/>
    <property type="project" value="TreeGrafter"/>
</dbReference>
<gene>
    <name evidence="7" type="ORF">HGP29_10575</name>
</gene>
<dbReference type="PANTHER" id="PTHR42693:SF53">
    <property type="entry name" value="ENDO-4-O-SULFATASE"/>
    <property type="match status" value="1"/>
</dbReference>
<evidence type="ECO:0000256" key="3">
    <source>
        <dbReference type="ARBA" id="ARBA00022801"/>
    </source>
</evidence>
<proteinExistence type="inferred from homology"/>
<organism evidence="7 8">
    <name type="scientific">Flammeovirga agarivorans</name>
    <dbReference type="NCBI Taxonomy" id="2726742"/>
    <lineage>
        <taxon>Bacteria</taxon>
        <taxon>Pseudomonadati</taxon>
        <taxon>Bacteroidota</taxon>
        <taxon>Cytophagia</taxon>
        <taxon>Cytophagales</taxon>
        <taxon>Flammeovirgaceae</taxon>
        <taxon>Flammeovirga</taxon>
    </lineage>
</organism>
<keyword evidence="4" id="KW-0106">Calcium</keyword>